<accession>A0ABP3XXL1</accession>
<dbReference type="PANTHER" id="PTHR43284">
    <property type="entry name" value="ASPARAGINE SYNTHETASE (GLUTAMINE-HYDROLYZING)"/>
    <property type="match status" value="1"/>
</dbReference>
<dbReference type="InterPro" id="IPR017932">
    <property type="entry name" value="GATase_2_dom"/>
</dbReference>
<dbReference type="InterPro" id="IPR014729">
    <property type="entry name" value="Rossmann-like_a/b/a_fold"/>
</dbReference>
<dbReference type="NCBIfam" id="TIGR01536">
    <property type="entry name" value="asn_synth_AEB"/>
    <property type="match status" value="1"/>
</dbReference>
<dbReference type="InterPro" id="IPR051786">
    <property type="entry name" value="ASN_synthetase/amidase"/>
</dbReference>
<evidence type="ECO:0000259" key="8">
    <source>
        <dbReference type="PROSITE" id="PS51278"/>
    </source>
</evidence>
<dbReference type="CDD" id="cd00712">
    <property type="entry name" value="AsnB"/>
    <property type="match status" value="1"/>
</dbReference>
<evidence type="ECO:0000256" key="4">
    <source>
        <dbReference type="ARBA" id="ARBA00022741"/>
    </source>
</evidence>
<dbReference type="Proteomes" id="UP001501126">
    <property type="component" value="Unassembled WGS sequence"/>
</dbReference>
<organism evidence="9 10">
    <name type="scientific">Wandonia haliotis</name>
    <dbReference type="NCBI Taxonomy" id="574963"/>
    <lineage>
        <taxon>Bacteria</taxon>
        <taxon>Pseudomonadati</taxon>
        <taxon>Bacteroidota</taxon>
        <taxon>Flavobacteriia</taxon>
        <taxon>Flavobacteriales</taxon>
        <taxon>Crocinitomicaceae</taxon>
        <taxon>Wandonia</taxon>
    </lineage>
</organism>
<comment type="pathway">
    <text evidence="1">Amino-acid biosynthesis; L-asparagine biosynthesis; L-asparagine from L-aspartate (L-Gln route): step 1/1.</text>
</comment>
<keyword evidence="4" id="KW-0547">Nucleotide-binding</keyword>
<dbReference type="Gene3D" id="3.40.50.620">
    <property type="entry name" value="HUPs"/>
    <property type="match status" value="1"/>
</dbReference>
<comment type="catalytic activity">
    <reaction evidence="7">
        <text>L-aspartate + L-glutamine + ATP + H2O = L-asparagine + L-glutamate + AMP + diphosphate + H(+)</text>
        <dbReference type="Rhea" id="RHEA:12228"/>
        <dbReference type="ChEBI" id="CHEBI:15377"/>
        <dbReference type="ChEBI" id="CHEBI:15378"/>
        <dbReference type="ChEBI" id="CHEBI:29985"/>
        <dbReference type="ChEBI" id="CHEBI:29991"/>
        <dbReference type="ChEBI" id="CHEBI:30616"/>
        <dbReference type="ChEBI" id="CHEBI:33019"/>
        <dbReference type="ChEBI" id="CHEBI:58048"/>
        <dbReference type="ChEBI" id="CHEBI:58359"/>
        <dbReference type="ChEBI" id="CHEBI:456215"/>
        <dbReference type="EC" id="6.3.5.4"/>
    </reaction>
</comment>
<gene>
    <name evidence="9" type="primary">asnB_1</name>
    <name evidence="9" type="ORF">GCM10009118_04990</name>
</gene>
<evidence type="ECO:0000256" key="2">
    <source>
        <dbReference type="ARBA" id="ARBA00005752"/>
    </source>
</evidence>
<dbReference type="InterPro" id="IPR001962">
    <property type="entry name" value="Asn_synthase"/>
</dbReference>
<evidence type="ECO:0000256" key="5">
    <source>
        <dbReference type="ARBA" id="ARBA00022840"/>
    </source>
</evidence>
<dbReference type="Pfam" id="PF00733">
    <property type="entry name" value="Asn_synthase"/>
    <property type="match status" value="1"/>
</dbReference>
<dbReference type="EC" id="6.3.5.4" evidence="3"/>
<proteinExistence type="inferred from homology"/>
<dbReference type="SUPFAM" id="SSF52402">
    <property type="entry name" value="Adenine nucleotide alpha hydrolases-like"/>
    <property type="match status" value="1"/>
</dbReference>
<protein>
    <recommendedName>
        <fullName evidence="3">asparagine synthase (glutamine-hydrolyzing)</fullName>
        <ecNumber evidence="3">6.3.5.4</ecNumber>
    </recommendedName>
</protein>
<reference evidence="10" key="1">
    <citation type="journal article" date="2019" name="Int. J. Syst. Evol. Microbiol.">
        <title>The Global Catalogue of Microorganisms (GCM) 10K type strain sequencing project: providing services to taxonomists for standard genome sequencing and annotation.</title>
        <authorList>
            <consortium name="The Broad Institute Genomics Platform"/>
            <consortium name="The Broad Institute Genome Sequencing Center for Infectious Disease"/>
            <person name="Wu L."/>
            <person name="Ma J."/>
        </authorList>
    </citation>
    <scope>NUCLEOTIDE SEQUENCE [LARGE SCALE GENOMIC DNA]</scope>
    <source>
        <strain evidence="10">JCM 16083</strain>
    </source>
</reference>
<comment type="similarity">
    <text evidence="2">Belongs to the asparagine synthetase family.</text>
</comment>
<dbReference type="EMBL" id="BAAAFH010000003">
    <property type="protein sequence ID" value="GAA0874091.1"/>
    <property type="molecule type" value="Genomic_DNA"/>
</dbReference>
<dbReference type="InterPro" id="IPR006426">
    <property type="entry name" value="Asn_synth_AEB"/>
</dbReference>
<dbReference type="InterPro" id="IPR033738">
    <property type="entry name" value="AsnB_N"/>
</dbReference>
<dbReference type="Gene3D" id="3.60.20.10">
    <property type="entry name" value="Glutamine Phosphoribosylpyrophosphate, subunit 1, domain 1"/>
    <property type="match status" value="1"/>
</dbReference>
<dbReference type="Pfam" id="PF13537">
    <property type="entry name" value="GATase_7"/>
    <property type="match status" value="1"/>
</dbReference>
<dbReference type="CDD" id="cd01991">
    <property type="entry name" value="Asn_synthase_B_C"/>
    <property type="match status" value="1"/>
</dbReference>
<keyword evidence="6" id="KW-0315">Glutamine amidotransferase</keyword>
<evidence type="ECO:0000256" key="1">
    <source>
        <dbReference type="ARBA" id="ARBA00005187"/>
    </source>
</evidence>
<name>A0ABP3XXL1_9FLAO</name>
<sequence length="637" mass="73272">MCGIAGYIDFNCQSDPVILDKMTDSLIHRGPDGRGTERFTTAAATIGLGHRRLAIIDLSEHGKQPMQFQEWWICFNGEIYNYAEIKAELVVLGHTFRSNSDTEMILHAYAQWGEQCVSKFIGMFAFVIINVEKQTVFCARDRAGVKPFFYYFHDGLFLFASELKAFHAHPQFRKEINPSAVQAFLQYGNVPTPHCIFQNANKLSPGHTLTFSYSVQPEQLPAPVQYWNVYDAYNQPKQSLSFEEAKTETEKIMQSAFNYRMVADVPVGIFLSGGYDSTSVTALLQKDRTEKLKTFTIGVPDIGLNEAPYAKDIAAHLGTDHTEINCTQKEALEFIHDLPFYYDEPYADSSAIPTMLVSKMARKEVTVALSADAGDEIFAGYNRYDYLMRYGKKLERIPSPARKTIAGLMDIIPANSLPIIRNKYNFHNRYEKLKGLLRNPSSENIMLSLSQQFTDQQVRNFFGKAPEIAETWYSSKELQAEFFSPLAYMMAIDYQTYLLDDILQKVDRATMSASLEGREPFLDHRIIEWAATLPDAYKYKDGEKKFILKEIVHQYVPKALLDRPKMGFAIPLAHWLVHDLREIVEEHINQERITSDGILNWKEVQQIKDKFYSGKKEYDVKLWYLLMFQMWMKTWNA</sequence>
<evidence type="ECO:0000256" key="7">
    <source>
        <dbReference type="ARBA" id="ARBA00048741"/>
    </source>
</evidence>
<evidence type="ECO:0000256" key="6">
    <source>
        <dbReference type="ARBA" id="ARBA00022962"/>
    </source>
</evidence>
<dbReference type="SUPFAM" id="SSF56235">
    <property type="entry name" value="N-terminal nucleophile aminohydrolases (Ntn hydrolases)"/>
    <property type="match status" value="1"/>
</dbReference>
<dbReference type="PIRSF" id="PIRSF001589">
    <property type="entry name" value="Asn_synthetase_glu-h"/>
    <property type="match status" value="1"/>
</dbReference>
<comment type="caution">
    <text evidence="9">The sequence shown here is derived from an EMBL/GenBank/DDBJ whole genome shotgun (WGS) entry which is preliminary data.</text>
</comment>
<dbReference type="PANTHER" id="PTHR43284:SF1">
    <property type="entry name" value="ASPARAGINE SYNTHETASE"/>
    <property type="match status" value="1"/>
</dbReference>
<dbReference type="PROSITE" id="PS51278">
    <property type="entry name" value="GATASE_TYPE_2"/>
    <property type="match status" value="1"/>
</dbReference>
<keyword evidence="5" id="KW-0067">ATP-binding</keyword>
<evidence type="ECO:0000313" key="9">
    <source>
        <dbReference type="EMBL" id="GAA0874091.1"/>
    </source>
</evidence>
<dbReference type="RefSeq" id="WP_343784788.1">
    <property type="nucleotide sequence ID" value="NZ_BAAAFH010000003.1"/>
</dbReference>
<keyword evidence="10" id="KW-1185">Reference proteome</keyword>
<evidence type="ECO:0000256" key="3">
    <source>
        <dbReference type="ARBA" id="ARBA00012737"/>
    </source>
</evidence>
<feature type="domain" description="Glutamine amidotransferase type-2" evidence="8">
    <location>
        <begin position="2"/>
        <end position="214"/>
    </location>
</feature>
<evidence type="ECO:0000313" key="10">
    <source>
        <dbReference type="Proteomes" id="UP001501126"/>
    </source>
</evidence>
<dbReference type="InterPro" id="IPR029055">
    <property type="entry name" value="Ntn_hydrolases_N"/>
</dbReference>